<comment type="pathway">
    <text evidence="5">Protein modification.</text>
</comment>
<evidence type="ECO:0000259" key="8">
    <source>
        <dbReference type="PROSITE" id="PS50001"/>
    </source>
</evidence>
<evidence type="ECO:0000256" key="7">
    <source>
        <dbReference type="SAM" id="MobiDB-lite"/>
    </source>
</evidence>
<accession>A0A1B6LMY2</accession>
<gene>
    <name evidence="10" type="ORF">g.4847</name>
</gene>
<dbReference type="PANTHER" id="PTHR10155">
    <property type="entry name" value="PHOSPHATIDYLINOSITOL 3-KINASE REGULATORY SUBUNIT"/>
    <property type="match status" value="1"/>
</dbReference>
<dbReference type="PROSITE" id="PS50001">
    <property type="entry name" value="SH2"/>
    <property type="match status" value="1"/>
</dbReference>
<evidence type="ECO:0000256" key="3">
    <source>
        <dbReference type="ARBA" id="ARBA00022786"/>
    </source>
</evidence>
<dbReference type="GO" id="GO:0005942">
    <property type="term" value="C:phosphatidylinositol 3-kinase complex"/>
    <property type="evidence" value="ECO:0007669"/>
    <property type="project" value="TreeGrafter"/>
</dbReference>
<evidence type="ECO:0000256" key="6">
    <source>
        <dbReference type="PROSITE-ProRule" id="PRU00191"/>
    </source>
</evidence>
<dbReference type="EMBL" id="GEBQ01014960">
    <property type="protein sequence ID" value="JAT25017.1"/>
    <property type="molecule type" value="Transcribed_RNA"/>
</dbReference>
<dbReference type="SMART" id="SM00253">
    <property type="entry name" value="SOCS"/>
    <property type="match status" value="1"/>
</dbReference>
<dbReference type="SUPFAM" id="SSF158235">
    <property type="entry name" value="SOCS box-like"/>
    <property type="match status" value="1"/>
</dbReference>
<dbReference type="PANTHER" id="PTHR10155:SF32">
    <property type="entry name" value="LP02169P"/>
    <property type="match status" value="1"/>
</dbReference>
<keyword evidence="4 6" id="KW-0727">SH2 domain</keyword>
<dbReference type="Pfam" id="PF07525">
    <property type="entry name" value="SOCS_box"/>
    <property type="match status" value="1"/>
</dbReference>
<sequence>MDQEKRKKSGIFNTLKQRFWANSITSKSCFKNRGCKLKTKSESSHSNVKLRASDNCSDDSTGNLDNNTRRSSDSVNVSSSDGPQMSELAGTIIRPNKSVEPAPSNGTVCLSEKCEEHAVKSESITQSHKECDVESESPVLRATATPRLVDEMENGIQDLCLGPSDTEETQNEDLAPNLKSGLMSELLKLSKYGWYWGSITKDEAEEKLSDQPDGAFLLRDSSADHFILSLSFRSSGKTLHTRIEYSLGRGLFSFYQQQEESFASIAELIDHSMSFSKSAVYCYSRPRSPGHPSFPVRLTKPISRFEHVRSLQHLCRFVIRESIRVDNIQKLPLPSSIKGYIEEGHY</sequence>
<dbReference type="AlphaFoldDB" id="A0A1B6LMY2"/>
<dbReference type="GO" id="GO:0009968">
    <property type="term" value="P:negative regulation of signal transduction"/>
    <property type="evidence" value="ECO:0007669"/>
    <property type="project" value="UniProtKB-KW"/>
</dbReference>
<dbReference type="InterPro" id="IPR000980">
    <property type="entry name" value="SH2"/>
</dbReference>
<feature type="region of interest" description="Disordered" evidence="7">
    <location>
        <begin position="39"/>
        <end position="87"/>
    </location>
</feature>
<evidence type="ECO:0000256" key="5">
    <source>
        <dbReference type="ARBA" id="ARBA00043952"/>
    </source>
</evidence>
<dbReference type="Gene3D" id="3.30.505.10">
    <property type="entry name" value="SH2 domain"/>
    <property type="match status" value="1"/>
</dbReference>
<evidence type="ECO:0008006" key="11">
    <source>
        <dbReference type="Google" id="ProtNLM"/>
    </source>
</evidence>
<evidence type="ECO:0000256" key="1">
    <source>
        <dbReference type="ARBA" id="ARBA00022604"/>
    </source>
</evidence>
<organism evidence="10">
    <name type="scientific">Graphocephala atropunctata</name>
    <dbReference type="NCBI Taxonomy" id="36148"/>
    <lineage>
        <taxon>Eukaryota</taxon>
        <taxon>Metazoa</taxon>
        <taxon>Ecdysozoa</taxon>
        <taxon>Arthropoda</taxon>
        <taxon>Hexapoda</taxon>
        <taxon>Insecta</taxon>
        <taxon>Pterygota</taxon>
        <taxon>Neoptera</taxon>
        <taxon>Paraneoptera</taxon>
        <taxon>Hemiptera</taxon>
        <taxon>Auchenorrhyncha</taxon>
        <taxon>Membracoidea</taxon>
        <taxon>Cicadellidae</taxon>
        <taxon>Cicadellinae</taxon>
        <taxon>Cicadellini</taxon>
        <taxon>Graphocephala</taxon>
    </lineage>
</organism>
<protein>
    <recommendedName>
        <fullName evidence="11">Suppressor of cytokine signaling 6</fullName>
    </recommendedName>
</protein>
<dbReference type="FunFam" id="1.10.750.20:FF:000002">
    <property type="entry name" value="Suppressor of cytokine signaling 2"/>
    <property type="match status" value="1"/>
</dbReference>
<dbReference type="InterPro" id="IPR036860">
    <property type="entry name" value="SH2_dom_sf"/>
</dbReference>
<dbReference type="SMART" id="SM00252">
    <property type="entry name" value="SH2"/>
    <property type="match status" value="1"/>
</dbReference>
<keyword evidence="3" id="KW-0833">Ubl conjugation pathway</keyword>
<dbReference type="PRINTS" id="PR00401">
    <property type="entry name" value="SH2DOMAIN"/>
</dbReference>
<dbReference type="InterPro" id="IPR001496">
    <property type="entry name" value="SOCS_box"/>
</dbReference>
<dbReference type="SUPFAM" id="SSF55550">
    <property type="entry name" value="SH2 domain"/>
    <property type="match status" value="1"/>
</dbReference>
<evidence type="ECO:0000256" key="2">
    <source>
        <dbReference type="ARBA" id="ARBA00022700"/>
    </source>
</evidence>
<dbReference type="GO" id="GO:0035556">
    <property type="term" value="P:intracellular signal transduction"/>
    <property type="evidence" value="ECO:0007669"/>
    <property type="project" value="InterPro"/>
</dbReference>
<dbReference type="Pfam" id="PF00017">
    <property type="entry name" value="SH2"/>
    <property type="match status" value="1"/>
</dbReference>
<keyword evidence="2" id="KW-0734">Signal transduction inhibitor</keyword>
<evidence type="ECO:0000256" key="4">
    <source>
        <dbReference type="ARBA" id="ARBA00022999"/>
    </source>
</evidence>
<proteinExistence type="predicted"/>
<dbReference type="Gene3D" id="1.10.750.20">
    <property type="entry name" value="SOCS box"/>
    <property type="match status" value="1"/>
</dbReference>
<evidence type="ECO:0000259" key="9">
    <source>
        <dbReference type="PROSITE" id="PS50225"/>
    </source>
</evidence>
<name>A0A1B6LMY2_9HEMI</name>
<dbReference type="GO" id="GO:0046854">
    <property type="term" value="P:phosphatidylinositol phosphate biosynthetic process"/>
    <property type="evidence" value="ECO:0007669"/>
    <property type="project" value="TreeGrafter"/>
</dbReference>
<keyword evidence="1" id="KW-0341">Growth regulation</keyword>
<dbReference type="SMART" id="SM00969">
    <property type="entry name" value="SOCS_box"/>
    <property type="match status" value="1"/>
</dbReference>
<dbReference type="InterPro" id="IPR036036">
    <property type="entry name" value="SOCS_box-like_dom_sf"/>
</dbReference>
<dbReference type="GO" id="GO:0046935">
    <property type="term" value="F:1-phosphatidylinositol-3-kinase regulator activity"/>
    <property type="evidence" value="ECO:0007669"/>
    <property type="project" value="TreeGrafter"/>
</dbReference>
<feature type="domain" description="SH2" evidence="8">
    <location>
        <begin position="194"/>
        <end position="302"/>
    </location>
</feature>
<feature type="compositionally biased region" description="Polar residues" evidence="7">
    <location>
        <begin position="54"/>
        <end position="64"/>
    </location>
</feature>
<feature type="domain" description="SOCS box" evidence="9">
    <location>
        <begin position="297"/>
        <end position="346"/>
    </location>
</feature>
<evidence type="ECO:0000313" key="10">
    <source>
        <dbReference type="EMBL" id="JAT25017.1"/>
    </source>
</evidence>
<reference evidence="10" key="1">
    <citation type="submission" date="2015-11" db="EMBL/GenBank/DDBJ databases">
        <title>De novo transcriptome assembly of four potential Pierce s Disease insect vectors from Arizona vineyards.</title>
        <authorList>
            <person name="Tassone E.E."/>
        </authorList>
    </citation>
    <scope>NUCLEOTIDE SEQUENCE</scope>
</reference>
<dbReference type="PROSITE" id="PS50225">
    <property type="entry name" value="SOCS"/>
    <property type="match status" value="1"/>
</dbReference>